<evidence type="ECO:0000259" key="1">
    <source>
        <dbReference type="Pfam" id="PF13280"/>
    </source>
</evidence>
<dbReference type="InterPro" id="IPR057727">
    <property type="entry name" value="WCX_dom"/>
</dbReference>
<dbReference type="EMBL" id="JAGIOL010000001">
    <property type="protein sequence ID" value="MBP2435799.1"/>
    <property type="molecule type" value="Genomic_DNA"/>
</dbReference>
<dbReference type="GO" id="GO:0003677">
    <property type="term" value="F:DNA binding"/>
    <property type="evidence" value="ECO:0007669"/>
    <property type="project" value="UniProtKB-KW"/>
</dbReference>
<dbReference type="Proteomes" id="UP001519362">
    <property type="component" value="Unassembled WGS sequence"/>
</dbReference>
<feature type="domain" description="WCX" evidence="3">
    <location>
        <begin position="257"/>
        <end position="324"/>
    </location>
</feature>
<dbReference type="PANTHER" id="PTHR34580:SF1">
    <property type="entry name" value="PROTEIN PAFC"/>
    <property type="match status" value="1"/>
</dbReference>
<dbReference type="InterPro" id="IPR026881">
    <property type="entry name" value="WYL_dom"/>
</dbReference>
<evidence type="ECO:0000259" key="2">
    <source>
        <dbReference type="Pfam" id="PF19187"/>
    </source>
</evidence>
<dbReference type="InterPro" id="IPR051534">
    <property type="entry name" value="CBASS_pafABC_assoc_protein"/>
</dbReference>
<dbReference type="Pfam" id="PF19187">
    <property type="entry name" value="HTH_PafC"/>
    <property type="match status" value="1"/>
</dbReference>
<sequence length="661" mass="73773">MTTRMARIPAEERLMNLTVALLGTEMGLTRAQIYASVSGYSERILEGRDEATLERMFERDKEALTSLGMPLELVGNVSNPRDMREARYRIPRHDSALPEDLEFTAVELALLSLAADAWGEATMSREARAGMRKIRALGLDVDEPILGVRPRLDAREASFAPLEQAIERRVEVQFDYLRPGIDHMRRRTVQPRALVFFDGRWHLDAWDTDAGGDRTFLLARIVGDVVLTGTRYVLDDPEERAEEALAELHAVADRQRAVVAVVPGSEADMRLRRRAAEIDDNGRIVVPCVDPYIFAGEIASYGPEATVISPASLASLVAERLREAIDVHTGSAEIPLHDVPVQTTRRAALVSVERVRIYLTLVPWLIERGEVSVATAAEQFDVTEREMRGMVSTLTLVGAPSDDGYPSEMFDLDWDLFERDDRISLTHTVGIERVQRFTTRETAALIAGLQLLRSLPGIADAEQIDALRRKLTRGSTAPAGMSIVVDDDQDPLRAELARAIAERRQVRFAYRRPEGKPMRRTVDPARLLQSEGEWYLQGWCHLREAPRTFLLERMADLVVTDDHARRADDITAELFTPTADDTIVTLRFPTEMRVVLADYLAHAQLTTDGASTIARIPVADIGVVKRLASREGGKLEVLAPREARDLARSWAVAGANFSETF</sequence>
<feature type="domain" description="WYL" evidence="1">
    <location>
        <begin position="159"/>
        <end position="221"/>
    </location>
</feature>
<feature type="domain" description="WYL" evidence="1">
    <location>
        <begin position="494"/>
        <end position="558"/>
    </location>
</feature>
<proteinExistence type="predicted"/>
<dbReference type="PROSITE" id="PS52050">
    <property type="entry name" value="WYL"/>
    <property type="match status" value="2"/>
</dbReference>
<feature type="domain" description="PafC HTH" evidence="2">
    <location>
        <begin position="353"/>
        <end position="473"/>
    </location>
</feature>
<dbReference type="InterPro" id="IPR043839">
    <property type="entry name" value="PafC_HTH"/>
</dbReference>
<dbReference type="RefSeq" id="WP_165131897.1">
    <property type="nucleotide sequence ID" value="NZ_CP049253.1"/>
</dbReference>
<keyword evidence="4" id="KW-0238">DNA-binding</keyword>
<reference evidence="4 5" key="1">
    <citation type="submission" date="2021-03" db="EMBL/GenBank/DDBJ databases">
        <title>Sequencing the genomes of 1000 actinobacteria strains.</title>
        <authorList>
            <person name="Klenk H.-P."/>
        </authorList>
    </citation>
    <scope>NUCLEOTIDE SEQUENCE [LARGE SCALE GENOMIC DNA]</scope>
    <source>
        <strain evidence="4 5">DSM 24221</strain>
    </source>
</reference>
<protein>
    <submittedName>
        <fullName evidence="4">DNA-binding transcriptional regulator YafY</fullName>
    </submittedName>
</protein>
<feature type="domain" description="WCX" evidence="3">
    <location>
        <begin position="584"/>
        <end position="651"/>
    </location>
</feature>
<organism evidence="4 5">
    <name type="scientific">Microbacterium amylolyticum</name>
    <dbReference type="NCBI Taxonomy" id="936337"/>
    <lineage>
        <taxon>Bacteria</taxon>
        <taxon>Bacillati</taxon>
        <taxon>Actinomycetota</taxon>
        <taxon>Actinomycetes</taxon>
        <taxon>Micrococcales</taxon>
        <taxon>Microbacteriaceae</taxon>
        <taxon>Microbacterium</taxon>
    </lineage>
</organism>
<accession>A0ABS4ZEU8</accession>
<evidence type="ECO:0000313" key="5">
    <source>
        <dbReference type="Proteomes" id="UP001519362"/>
    </source>
</evidence>
<gene>
    <name evidence="4" type="ORF">JOF34_000385</name>
</gene>
<dbReference type="Pfam" id="PF13280">
    <property type="entry name" value="WYL"/>
    <property type="match status" value="2"/>
</dbReference>
<comment type="caution">
    <text evidence="4">The sequence shown here is derived from an EMBL/GenBank/DDBJ whole genome shotgun (WGS) entry which is preliminary data.</text>
</comment>
<keyword evidence="5" id="KW-1185">Reference proteome</keyword>
<dbReference type="PANTHER" id="PTHR34580">
    <property type="match status" value="1"/>
</dbReference>
<name>A0ABS4ZEU8_9MICO</name>
<dbReference type="Pfam" id="PF25583">
    <property type="entry name" value="WCX"/>
    <property type="match status" value="2"/>
</dbReference>
<evidence type="ECO:0000259" key="3">
    <source>
        <dbReference type="Pfam" id="PF25583"/>
    </source>
</evidence>
<evidence type="ECO:0000313" key="4">
    <source>
        <dbReference type="EMBL" id="MBP2435799.1"/>
    </source>
</evidence>